<dbReference type="AlphaFoldDB" id="A0A427TVI3"/>
<organism evidence="2 3">
    <name type="scientific">Mesobacillus subterraneus</name>
    <dbReference type="NCBI Taxonomy" id="285983"/>
    <lineage>
        <taxon>Bacteria</taxon>
        <taxon>Bacillati</taxon>
        <taxon>Bacillota</taxon>
        <taxon>Bacilli</taxon>
        <taxon>Bacillales</taxon>
        <taxon>Bacillaceae</taxon>
        <taxon>Mesobacillus</taxon>
    </lineage>
</organism>
<dbReference type="OrthoDB" id="9812349at2"/>
<dbReference type="InterPro" id="IPR008523">
    <property type="entry name" value="DUF805"/>
</dbReference>
<evidence type="ECO:0000313" key="3">
    <source>
        <dbReference type="Proteomes" id="UP000279911"/>
    </source>
</evidence>
<comment type="caution">
    <text evidence="2">The sequence shown here is derived from an EMBL/GenBank/DDBJ whole genome shotgun (WGS) entry which is preliminary data.</text>
</comment>
<dbReference type="Pfam" id="PF05656">
    <property type="entry name" value="DUF805"/>
    <property type="match status" value="1"/>
</dbReference>
<proteinExistence type="predicted"/>
<feature type="transmembrane region" description="Helical" evidence="1">
    <location>
        <begin position="46"/>
        <end position="66"/>
    </location>
</feature>
<feature type="transmembrane region" description="Helical" evidence="1">
    <location>
        <begin position="78"/>
        <end position="97"/>
    </location>
</feature>
<dbReference type="EMBL" id="RSFW01000007">
    <property type="protein sequence ID" value="RSD28497.1"/>
    <property type="molecule type" value="Genomic_DNA"/>
</dbReference>
<evidence type="ECO:0000313" key="2">
    <source>
        <dbReference type="EMBL" id="RSD28497.1"/>
    </source>
</evidence>
<protein>
    <submittedName>
        <fullName evidence="2">DUF805 domain-containing protein</fullName>
    </submittedName>
</protein>
<dbReference type="PANTHER" id="PTHR34980:SF2">
    <property type="entry name" value="INNER MEMBRANE PROTEIN YHAH-RELATED"/>
    <property type="match status" value="1"/>
</dbReference>
<keyword evidence="1" id="KW-0472">Membrane</keyword>
<keyword evidence="1" id="KW-1133">Transmembrane helix</keyword>
<evidence type="ECO:0000256" key="1">
    <source>
        <dbReference type="SAM" id="Phobius"/>
    </source>
</evidence>
<gene>
    <name evidence="2" type="ORF">EJA10_05295</name>
</gene>
<name>A0A427TVI3_9BACI</name>
<sequence length="127" mass="14558">MYWYLKPFKQYADFTGRARRKEYWIFALFNTIILFALSFLGEFVELFGYLLVIYNLAVIVPSLAVTARRLHDTGRSGWWQLISLIPIAGGIVLLVFLCFDSVNGENKYGPNPKQAIDDKDGDLQLNS</sequence>
<dbReference type="Proteomes" id="UP000279911">
    <property type="component" value="Unassembled WGS sequence"/>
</dbReference>
<dbReference type="RefSeq" id="WP_125478968.1">
    <property type="nucleotide sequence ID" value="NZ_RSFW01000007.1"/>
</dbReference>
<dbReference type="GO" id="GO:0005886">
    <property type="term" value="C:plasma membrane"/>
    <property type="evidence" value="ECO:0007669"/>
    <property type="project" value="TreeGrafter"/>
</dbReference>
<accession>A0A427TVI3</accession>
<keyword evidence="1" id="KW-0812">Transmembrane</keyword>
<reference evidence="3" key="1">
    <citation type="submission" date="2018-12" db="EMBL/GenBank/DDBJ databases">
        <title>Bacillus chawlae sp. nov., Bacillus glennii sp. nov., and Bacillus saganii sp. nov. Isolated from the Vehicle Assembly Building at Kennedy Space Center where the Viking Spacecraft were Assembled.</title>
        <authorList>
            <person name="Seuylemezian A."/>
            <person name="Vaishampayan P."/>
        </authorList>
    </citation>
    <scope>NUCLEOTIDE SEQUENCE [LARGE SCALE GENOMIC DNA]</scope>
    <source>
        <strain evidence="3">DSM 13966</strain>
    </source>
</reference>
<feature type="transmembrane region" description="Helical" evidence="1">
    <location>
        <begin position="23"/>
        <end position="40"/>
    </location>
</feature>
<dbReference type="PANTHER" id="PTHR34980">
    <property type="entry name" value="INNER MEMBRANE PROTEIN-RELATED-RELATED"/>
    <property type="match status" value="1"/>
</dbReference>